<dbReference type="EMBL" id="JBHSFW010000001">
    <property type="protein sequence ID" value="MFC4617107.1"/>
    <property type="molecule type" value="Genomic_DNA"/>
</dbReference>
<dbReference type="RefSeq" id="WP_376844168.1">
    <property type="nucleotide sequence ID" value="NZ_JBHSFW010000001.1"/>
</dbReference>
<feature type="compositionally biased region" description="Low complexity" evidence="1">
    <location>
        <begin position="65"/>
        <end position="79"/>
    </location>
</feature>
<comment type="caution">
    <text evidence="3">The sequence shown here is derived from an EMBL/GenBank/DDBJ whole genome shotgun (WGS) entry which is preliminary data.</text>
</comment>
<sequence>MTSKTDFKRWKRIVMGGCVILVSLTLSGCWSSTEVNNLAIINTIGIDENKAGEIELSAAMIKPKNVSSPSESSGSEGVNETGALIETVRGRTAL</sequence>
<evidence type="ECO:0000313" key="3">
    <source>
        <dbReference type="EMBL" id="MFC4617107.1"/>
    </source>
</evidence>
<gene>
    <name evidence="3" type="ORF">ACFO4N_00025</name>
</gene>
<reference evidence="4" key="1">
    <citation type="journal article" date="2019" name="Int. J. Syst. Evol. Microbiol.">
        <title>The Global Catalogue of Microorganisms (GCM) 10K type strain sequencing project: providing services to taxonomists for standard genome sequencing and annotation.</title>
        <authorList>
            <consortium name="The Broad Institute Genomics Platform"/>
            <consortium name="The Broad Institute Genome Sequencing Center for Infectious Disease"/>
            <person name="Wu L."/>
            <person name="Ma J."/>
        </authorList>
    </citation>
    <scope>NUCLEOTIDE SEQUENCE [LARGE SCALE GENOMIC DNA]</scope>
    <source>
        <strain evidence="4">CGMCC 1.16306</strain>
    </source>
</reference>
<keyword evidence="4" id="KW-1185">Reference proteome</keyword>
<evidence type="ECO:0000256" key="1">
    <source>
        <dbReference type="SAM" id="MobiDB-lite"/>
    </source>
</evidence>
<feature type="region of interest" description="Disordered" evidence="1">
    <location>
        <begin position="65"/>
        <end position="94"/>
    </location>
</feature>
<organism evidence="3 4">
    <name type="scientific">Camelliibacillus cellulosilyticus</name>
    <dbReference type="NCBI Taxonomy" id="2174486"/>
    <lineage>
        <taxon>Bacteria</taxon>
        <taxon>Bacillati</taxon>
        <taxon>Bacillota</taxon>
        <taxon>Bacilli</taxon>
        <taxon>Bacillales</taxon>
        <taxon>Sporolactobacillaceae</taxon>
        <taxon>Camelliibacillus</taxon>
    </lineage>
</organism>
<protein>
    <recommendedName>
        <fullName evidence="2">Spore germination protein N-terminal domain-containing protein</fullName>
    </recommendedName>
</protein>
<dbReference type="PROSITE" id="PS51257">
    <property type="entry name" value="PROKAR_LIPOPROTEIN"/>
    <property type="match status" value="1"/>
</dbReference>
<evidence type="ECO:0000313" key="4">
    <source>
        <dbReference type="Proteomes" id="UP001596022"/>
    </source>
</evidence>
<accession>A0ABV9GFK2</accession>
<dbReference type="Pfam" id="PF25198">
    <property type="entry name" value="Spore_GerAC_N"/>
    <property type="match status" value="1"/>
</dbReference>
<name>A0ABV9GFK2_9BACL</name>
<dbReference type="Proteomes" id="UP001596022">
    <property type="component" value="Unassembled WGS sequence"/>
</dbReference>
<dbReference type="InterPro" id="IPR057336">
    <property type="entry name" value="GerAC_N"/>
</dbReference>
<evidence type="ECO:0000259" key="2">
    <source>
        <dbReference type="Pfam" id="PF25198"/>
    </source>
</evidence>
<feature type="domain" description="Spore germination protein N-terminal" evidence="2">
    <location>
        <begin position="32"/>
        <end position="92"/>
    </location>
</feature>
<proteinExistence type="predicted"/>